<dbReference type="GO" id="GO:0004252">
    <property type="term" value="F:serine-type endopeptidase activity"/>
    <property type="evidence" value="ECO:0007669"/>
    <property type="project" value="InterPro"/>
</dbReference>
<dbReference type="InterPro" id="IPR051543">
    <property type="entry name" value="Serine_Peptidase_S9A"/>
</dbReference>
<evidence type="ECO:0000313" key="5">
    <source>
        <dbReference type="Proteomes" id="UP000253303"/>
    </source>
</evidence>
<dbReference type="Gene3D" id="3.40.50.1820">
    <property type="entry name" value="alpha/beta hydrolase"/>
    <property type="match status" value="1"/>
</dbReference>
<comment type="similarity">
    <text evidence="1">Belongs to the peptidase S9A family.</text>
</comment>
<protein>
    <recommendedName>
        <fullName evidence="3">Peptidase S9A N-terminal domain-containing protein</fullName>
    </recommendedName>
</protein>
<dbReference type="AlphaFoldDB" id="A0A366LTT5"/>
<evidence type="ECO:0000259" key="3">
    <source>
        <dbReference type="Pfam" id="PF02897"/>
    </source>
</evidence>
<dbReference type="PANTHER" id="PTHR11757">
    <property type="entry name" value="PROTEASE FAMILY S9A OLIGOPEPTIDASE"/>
    <property type="match status" value="1"/>
</dbReference>
<dbReference type="InterPro" id="IPR023302">
    <property type="entry name" value="Pept_S9A_N"/>
</dbReference>
<dbReference type="Gene3D" id="2.130.10.120">
    <property type="entry name" value="Prolyl oligopeptidase, N-terminal domain"/>
    <property type="match status" value="1"/>
</dbReference>
<dbReference type="SUPFAM" id="SSF50993">
    <property type="entry name" value="Peptidase/esterase 'gauge' domain"/>
    <property type="match status" value="1"/>
</dbReference>
<keyword evidence="5" id="KW-1185">Reference proteome</keyword>
<feature type="region of interest" description="Disordered" evidence="2">
    <location>
        <begin position="164"/>
        <end position="192"/>
    </location>
</feature>
<evidence type="ECO:0000313" key="4">
    <source>
        <dbReference type="EMBL" id="RBQ17348.1"/>
    </source>
</evidence>
<dbReference type="Pfam" id="PF02897">
    <property type="entry name" value="Peptidase_S9_N"/>
    <property type="match status" value="1"/>
</dbReference>
<feature type="compositionally biased region" description="Low complexity" evidence="2">
    <location>
        <begin position="166"/>
        <end position="191"/>
    </location>
</feature>
<reference evidence="4 5" key="1">
    <citation type="submission" date="2018-06" db="EMBL/GenBank/DDBJ databases">
        <title>Sphaerisporangium craniellae sp. nov., isolated from a marine sponge in the South China Sea.</title>
        <authorList>
            <person name="Li L."/>
        </authorList>
    </citation>
    <scope>NUCLEOTIDE SEQUENCE [LARGE SCALE GENOMIC DNA]</scope>
    <source>
        <strain evidence="4 5">LHW63015</strain>
    </source>
</reference>
<name>A0A366LTT5_9ACTN</name>
<gene>
    <name evidence="4" type="ORF">DP939_25790</name>
</gene>
<sequence>MAGERARHGDVVVAEYAWLISKDDPGAVARLEAENAYTEQVTGHLDRPRETIFQEIENRTQETDLPVLTRKRGWWYYSRTVEGRQYGIKCRVGPSANSASRTPVVASGPNAVKTPPSRLSATVAVVPRGPARQAIRTAWRTSEGSRLATVRKPTPSILSLRANHLGRAGSPSPSIGSSPSPSPAPSRGAVARGERAMLAVNLFKLRFPGQRR</sequence>
<dbReference type="InterPro" id="IPR029058">
    <property type="entry name" value="AB_hydrolase_fold"/>
</dbReference>
<organism evidence="4 5">
    <name type="scientific">Spongiactinospora rosea</name>
    <dbReference type="NCBI Taxonomy" id="2248750"/>
    <lineage>
        <taxon>Bacteria</taxon>
        <taxon>Bacillati</taxon>
        <taxon>Actinomycetota</taxon>
        <taxon>Actinomycetes</taxon>
        <taxon>Streptosporangiales</taxon>
        <taxon>Streptosporangiaceae</taxon>
        <taxon>Spongiactinospora</taxon>
    </lineage>
</organism>
<dbReference type="PANTHER" id="PTHR11757:SF19">
    <property type="entry name" value="PROLYL ENDOPEPTIDASE-LIKE"/>
    <property type="match status" value="1"/>
</dbReference>
<dbReference type="EMBL" id="QMEY01000012">
    <property type="protein sequence ID" value="RBQ17348.1"/>
    <property type="molecule type" value="Genomic_DNA"/>
</dbReference>
<proteinExistence type="inferred from homology"/>
<evidence type="ECO:0000256" key="2">
    <source>
        <dbReference type="SAM" id="MobiDB-lite"/>
    </source>
</evidence>
<comment type="caution">
    <text evidence="4">The sequence shown here is derived from an EMBL/GenBank/DDBJ whole genome shotgun (WGS) entry which is preliminary data.</text>
</comment>
<dbReference type="OrthoDB" id="9801421at2"/>
<evidence type="ECO:0000256" key="1">
    <source>
        <dbReference type="ARBA" id="ARBA00005228"/>
    </source>
</evidence>
<feature type="domain" description="Peptidase S9A N-terminal" evidence="3">
    <location>
        <begin position="6"/>
        <end position="95"/>
    </location>
</feature>
<dbReference type="Proteomes" id="UP000253303">
    <property type="component" value="Unassembled WGS sequence"/>
</dbReference>
<accession>A0A366LTT5</accession>